<evidence type="ECO:0000256" key="1">
    <source>
        <dbReference type="ARBA" id="ARBA00023015"/>
    </source>
</evidence>
<keyword evidence="5" id="KW-0378">Hydrolase</keyword>
<evidence type="ECO:0000256" key="3">
    <source>
        <dbReference type="ARBA" id="ARBA00023163"/>
    </source>
</evidence>
<evidence type="ECO:0000256" key="2">
    <source>
        <dbReference type="ARBA" id="ARBA00023125"/>
    </source>
</evidence>
<dbReference type="SUPFAM" id="SSF54171">
    <property type="entry name" value="DNA-binding domain"/>
    <property type="match status" value="1"/>
</dbReference>
<proteinExistence type="predicted"/>
<dbReference type="InterPro" id="IPR001471">
    <property type="entry name" value="AP2/ERF_dom"/>
</dbReference>
<dbReference type="GO" id="GO:0004519">
    <property type="term" value="F:endonuclease activity"/>
    <property type="evidence" value="ECO:0007669"/>
    <property type="project" value="UniProtKB-KW"/>
</dbReference>
<dbReference type="SMART" id="SM00380">
    <property type="entry name" value="AP2"/>
    <property type="match status" value="1"/>
</dbReference>
<comment type="caution">
    <text evidence="5">The sequence shown here is derived from an EMBL/GenBank/DDBJ whole genome shotgun (WGS) entry which is preliminary data.</text>
</comment>
<keyword evidence="5" id="KW-0255">Endonuclease</keyword>
<evidence type="ECO:0000313" key="6">
    <source>
        <dbReference type="Proteomes" id="UP001176429"/>
    </source>
</evidence>
<keyword evidence="1" id="KW-0805">Transcription regulation</keyword>
<keyword evidence="3" id="KW-0804">Transcription</keyword>
<reference evidence="5" key="1">
    <citation type="submission" date="2023-07" db="EMBL/GenBank/DDBJ databases">
        <authorList>
            <person name="Kim M.K."/>
        </authorList>
    </citation>
    <scope>NUCLEOTIDE SEQUENCE</scope>
    <source>
        <strain evidence="5">ASUV-10-1</strain>
    </source>
</reference>
<dbReference type="Gene3D" id="3.90.75.20">
    <property type="match status" value="1"/>
</dbReference>
<dbReference type="InterPro" id="IPR016177">
    <property type="entry name" value="DNA-bd_dom_sf"/>
</dbReference>
<name>A0ABT9B997_9BACT</name>
<keyword evidence="6" id="KW-1185">Reference proteome</keyword>
<dbReference type="SUPFAM" id="SSF54060">
    <property type="entry name" value="His-Me finger endonucleases"/>
    <property type="match status" value="1"/>
</dbReference>
<dbReference type="EMBL" id="JAUQSY010000003">
    <property type="protein sequence ID" value="MDO7874299.1"/>
    <property type="molecule type" value="Genomic_DNA"/>
</dbReference>
<sequence>MFLVSDDGRVIGARGSWLTPKPQPSGHTAVCYFNAEDKQCYVHVHRLVALCYVANPDPQTLNIVDHIDNDPGNNHYTNVRWVTKRQNCQNLLGNKNGSSSSKYVGVSWKKREQRWAAQIRLDGKNKGLGTFKDELEAAKVYDQALAQAGLAPVNFPLNGV</sequence>
<dbReference type="InterPro" id="IPR044925">
    <property type="entry name" value="His-Me_finger_sf"/>
</dbReference>
<dbReference type="InterPro" id="IPR036955">
    <property type="entry name" value="AP2/ERF_dom_sf"/>
</dbReference>
<evidence type="ECO:0000259" key="4">
    <source>
        <dbReference type="PROSITE" id="PS51032"/>
    </source>
</evidence>
<dbReference type="PROSITE" id="PS51032">
    <property type="entry name" value="AP2_ERF"/>
    <property type="match status" value="1"/>
</dbReference>
<accession>A0ABT9B997</accession>
<feature type="domain" description="AP2/ERF" evidence="4">
    <location>
        <begin position="102"/>
        <end position="144"/>
    </location>
</feature>
<gene>
    <name evidence="5" type="ORF">Q5H93_06110</name>
</gene>
<keyword evidence="5" id="KW-0540">Nuclease</keyword>
<keyword evidence="2" id="KW-0238">DNA-binding</keyword>
<dbReference type="Proteomes" id="UP001176429">
    <property type="component" value="Unassembled WGS sequence"/>
</dbReference>
<organism evidence="5 6">
    <name type="scientific">Hymenobacter aranciens</name>
    <dbReference type="NCBI Taxonomy" id="3063996"/>
    <lineage>
        <taxon>Bacteria</taxon>
        <taxon>Pseudomonadati</taxon>
        <taxon>Bacteroidota</taxon>
        <taxon>Cytophagia</taxon>
        <taxon>Cytophagales</taxon>
        <taxon>Hymenobacteraceae</taxon>
        <taxon>Hymenobacter</taxon>
    </lineage>
</organism>
<dbReference type="RefSeq" id="WP_305005612.1">
    <property type="nucleotide sequence ID" value="NZ_JAUQSY010000003.1"/>
</dbReference>
<dbReference type="Gene3D" id="3.30.730.10">
    <property type="entry name" value="AP2/ERF domain"/>
    <property type="match status" value="1"/>
</dbReference>
<evidence type="ECO:0000313" key="5">
    <source>
        <dbReference type="EMBL" id="MDO7874299.1"/>
    </source>
</evidence>
<protein>
    <submittedName>
        <fullName evidence="5">HNH endonuclease</fullName>
    </submittedName>
</protein>